<dbReference type="PANTHER" id="PTHR42695">
    <property type="entry name" value="GLUTAMINE AMIDOTRANSFERASE YLR126C-RELATED"/>
    <property type="match status" value="1"/>
</dbReference>
<dbReference type="EMBL" id="JAOQNN010000002">
    <property type="protein sequence ID" value="MCW2281526.1"/>
    <property type="molecule type" value="Genomic_DNA"/>
</dbReference>
<protein>
    <submittedName>
        <fullName evidence="2">GMP synthase-like glutamine amidotransferase</fullName>
    </submittedName>
</protein>
<proteinExistence type="predicted"/>
<dbReference type="RefSeq" id="WP_264654022.1">
    <property type="nucleotide sequence ID" value="NZ_JAOQNN010000002.1"/>
</dbReference>
<dbReference type="CDD" id="cd01741">
    <property type="entry name" value="GATase1_1"/>
    <property type="match status" value="1"/>
</dbReference>
<dbReference type="InterPro" id="IPR044992">
    <property type="entry name" value="ChyE-like"/>
</dbReference>
<reference evidence="2" key="1">
    <citation type="submission" date="2023-08" db="EMBL/GenBank/DDBJ databases">
        <title>Genomic analyses of the natural microbiome of Caenorhabditis elegans.</title>
        <authorList>
            <person name="Samuel B."/>
        </authorList>
    </citation>
    <scope>NUCLEOTIDE SEQUENCE</scope>
    <source>
        <strain evidence="2">BIGb0220</strain>
    </source>
</reference>
<evidence type="ECO:0000313" key="3">
    <source>
        <dbReference type="Proteomes" id="UP001207687"/>
    </source>
</evidence>
<gene>
    <name evidence="2" type="ORF">M2256_002048</name>
</gene>
<accession>A0AAW5TNE6</accession>
<dbReference type="PROSITE" id="PS51273">
    <property type="entry name" value="GATASE_TYPE_1"/>
    <property type="match status" value="1"/>
</dbReference>
<dbReference type="GO" id="GO:0005829">
    <property type="term" value="C:cytosol"/>
    <property type="evidence" value="ECO:0007669"/>
    <property type="project" value="TreeGrafter"/>
</dbReference>
<sequence length="235" mass="26762">MNKLNIVVLQHSENEGPGNIITWANAHGYQLNIYHPYRTSFLPSSEEIDFLIMLGGPMSVNDNTSWMKRERELIKKLCENNIPVLGICFGAQQIAKSFGSKVFKGSVKEVGWGPIYRKNGDLLNLPKEMEVLHWHEETFELPAESELLYSSTHIKNQAFILNKNVIGLQFHLEAVSVDIASMVTFDLNFIKNSIFKEQTPSKIFSKGKENDNSKVLFSILDFLVTTTKIEEDNHE</sequence>
<organism evidence="2 3">
    <name type="scientific">Lactococcus lactis</name>
    <dbReference type="NCBI Taxonomy" id="1358"/>
    <lineage>
        <taxon>Bacteria</taxon>
        <taxon>Bacillati</taxon>
        <taxon>Bacillota</taxon>
        <taxon>Bacilli</taxon>
        <taxon>Lactobacillales</taxon>
        <taxon>Streptococcaceae</taxon>
        <taxon>Lactococcus</taxon>
    </lineage>
</organism>
<dbReference type="Proteomes" id="UP001207687">
    <property type="component" value="Unassembled WGS sequence"/>
</dbReference>
<dbReference type="Gene3D" id="3.40.50.880">
    <property type="match status" value="1"/>
</dbReference>
<dbReference type="Pfam" id="PF00117">
    <property type="entry name" value="GATase"/>
    <property type="match status" value="1"/>
</dbReference>
<dbReference type="InterPro" id="IPR029062">
    <property type="entry name" value="Class_I_gatase-like"/>
</dbReference>
<name>A0AAW5TNE6_9LACT</name>
<dbReference type="PANTHER" id="PTHR42695:SF5">
    <property type="entry name" value="GLUTAMINE AMIDOTRANSFERASE YLR126C-RELATED"/>
    <property type="match status" value="1"/>
</dbReference>
<dbReference type="InterPro" id="IPR017926">
    <property type="entry name" value="GATASE"/>
</dbReference>
<feature type="domain" description="Glutamine amidotransferase" evidence="1">
    <location>
        <begin position="28"/>
        <end position="177"/>
    </location>
</feature>
<evidence type="ECO:0000313" key="2">
    <source>
        <dbReference type="EMBL" id="MCW2281526.1"/>
    </source>
</evidence>
<dbReference type="SUPFAM" id="SSF52317">
    <property type="entry name" value="Class I glutamine amidotransferase-like"/>
    <property type="match status" value="1"/>
</dbReference>
<keyword evidence="2" id="KW-0315">Glutamine amidotransferase</keyword>
<comment type="caution">
    <text evidence="2">The sequence shown here is derived from an EMBL/GenBank/DDBJ whole genome shotgun (WGS) entry which is preliminary data.</text>
</comment>
<dbReference type="AlphaFoldDB" id="A0AAW5TNE6"/>
<evidence type="ECO:0000259" key="1">
    <source>
        <dbReference type="Pfam" id="PF00117"/>
    </source>
</evidence>